<keyword evidence="2" id="KW-1185">Reference proteome</keyword>
<comment type="caution">
    <text evidence="1">The sequence shown here is derived from an EMBL/GenBank/DDBJ whole genome shotgun (WGS) entry which is preliminary data.</text>
</comment>
<dbReference type="GO" id="GO:0008832">
    <property type="term" value="F:dGTPase activity"/>
    <property type="evidence" value="ECO:0007669"/>
    <property type="project" value="TreeGrafter"/>
</dbReference>
<dbReference type="GO" id="GO:0006203">
    <property type="term" value="P:dGTP catabolic process"/>
    <property type="evidence" value="ECO:0007669"/>
    <property type="project" value="TreeGrafter"/>
</dbReference>
<protein>
    <submittedName>
        <fullName evidence="1">Metal-dependent phosphohydrolase</fullName>
    </submittedName>
</protein>
<sequence>MTIHKLFATRADLHRTVYTHAKVKAIELMVLDALVKADPYLHIASSIHQPSEFWKLDDSILKRIESSSEQELKESRDLILRIHRRDLYQKSGTNLKEDDVAVSNVKIDLTRGRENPLERYML</sequence>
<dbReference type="InterPro" id="IPR050135">
    <property type="entry name" value="dGTPase-like"/>
</dbReference>
<dbReference type="SUPFAM" id="SSF109604">
    <property type="entry name" value="HD-domain/PDEase-like"/>
    <property type="match status" value="1"/>
</dbReference>
<dbReference type="Gene3D" id="1.10.3210.10">
    <property type="entry name" value="Hypothetical protein af1432"/>
    <property type="match status" value="1"/>
</dbReference>
<reference evidence="1 2" key="1">
    <citation type="journal article" date="2018" name="Front. Plant Sci.">
        <title>Red Clover (Trifolium pratense) and Zigzag Clover (T. medium) - A Picture of Genomic Similarities and Differences.</title>
        <authorList>
            <person name="Dluhosova J."/>
            <person name="Istvanek J."/>
            <person name="Nedelnik J."/>
            <person name="Repkova J."/>
        </authorList>
    </citation>
    <scope>NUCLEOTIDE SEQUENCE [LARGE SCALE GENOMIC DNA]</scope>
    <source>
        <strain evidence="2">cv. 10/8</strain>
        <tissue evidence="1">Leaf</tissue>
    </source>
</reference>
<dbReference type="PANTHER" id="PTHR11373">
    <property type="entry name" value="DEOXYNUCLEOSIDE TRIPHOSPHATE TRIPHOSPHOHYDROLASE"/>
    <property type="match status" value="1"/>
</dbReference>
<keyword evidence="1" id="KW-0378">Hydrolase</keyword>
<evidence type="ECO:0000313" key="2">
    <source>
        <dbReference type="Proteomes" id="UP000265520"/>
    </source>
</evidence>
<dbReference type="GO" id="GO:0005634">
    <property type="term" value="C:nucleus"/>
    <property type="evidence" value="ECO:0007669"/>
    <property type="project" value="TreeGrafter"/>
</dbReference>
<name>A0A392MUC0_9FABA</name>
<accession>A0A392MUC0</accession>
<gene>
    <name evidence="1" type="ORF">A2U01_0012042</name>
</gene>
<dbReference type="EMBL" id="LXQA010019734">
    <property type="protein sequence ID" value="MCH91117.1"/>
    <property type="molecule type" value="Genomic_DNA"/>
</dbReference>
<proteinExistence type="predicted"/>
<dbReference type="PANTHER" id="PTHR11373:SF34">
    <property type="entry name" value="METAL-DEPENDENT PHOSPHOHYDROLASE"/>
    <property type="match status" value="1"/>
</dbReference>
<dbReference type="AlphaFoldDB" id="A0A392MUC0"/>
<dbReference type="Proteomes" id="UP000265520">
    <property type="component" value="Unassembled WGS sequence"/>
</dbReference>
<organism evidence="1 2">
    <name type="scientific">Trifolium medium</name>
    <dbReference type="NCBI Taxonomy" id="97028"/>
    <lineage>
        <taxon>Eukaryota</taxon>
        <taxon>Viridiplantae</taxon>
        <taxon>Streptophyta</taxon>
        <taxon>Embryophyta</taxon>
        <taxon>Tracheophyta</taxon>
        <taxon>Spermatophyta</taxon>
        <taxon>Magnoliopsida</taxon>
        <taxon>eudicotyledons</taxon>
        <taxon>Gunneridae</taxon>
        <taxon>Pentapetalae</taxon>
        <taxon>rosids</taxon>
        <taxon>fabids</taxon>
        <taxon>Fabales</taxon>
        <taxon>Fabaceae</taxon>
        <taxon>Papilionoideae</taxon>
        <taxon>50 kb inversion clade</taxon>
        <taxon>NPAAA clade</taxon>
        <taxon>Hologalegina</taxon>
        <taxon>IRL clade</taxon>
        <taxon>Trifolieae</taxon>
        <taxon>Trifolium</taxon>
    </lineage>
</organism>
<evidence type="ECO:0000313" key="1">
    <source>
        <dbReference type="EMBL" id="MCH91117.1"/>
    </source>
</evidence>